<dbReference type="EMBL" id="AWFF01000001">
    <property type="protein sequence ID" value="KCZ57209.1"/>
    <property type="molecule type" value="Genomic_DNA"/>
</dbReference>
<keyword evidence="3" id="KW-1185">Reference proteome</keyword>
<gene>
    <name evidence="2" type="ORF">HY29_00355</name>
</gene>
<evidence type="ECO:0000313" key="2">
    <source>
        <dbReference type="EMBL" id="KCZ57209.1"/>
    </source>
</evidence>
<proteinExistence type="predicted"/>
<evidence type="ECO:0000313" key="3">
    <source>
        <dbReference type="Proteomes" id="UP000027037"/>
    </source>
</evidence>
<reference evidence="2 3" key="1">
    <citation type="journal article" date="2014" name="Antonie Van Leeuwenhoek">
        <title>Hyphomonas beringensis sp. nov. and Hyphomonas chukchiensis sp. nov., isolated from surface seawater of the Bering Sea and Chukchi Sea.</title>
        <authorList>
            <person name="Li C."/>
            <person name="Lai Q."/>
            <person name="Li G."/>
            <person name="Dong C."/>
            <person name="Wang J."/>
            <person name="Liao Y."/>
            <person name="Shao Z."/>
        </authorList>
    </citation>
    <scope>NUCLEOTIDE SEQUENCE [LARGE SCALE GENOMIC DNA]</scope>
    <source>
        <strain evidence="2 3">25B14_1</strain>
    </source>
</reference>
<dbReference type="Proteomes" id="UP000027037">
    <property type="component" value="Unassembled WGS sequence"/>
</dbReference>
<name>A0A062UKX7_9PROT</name>
<dbReference type="AntiFam" id="ANF00102">
    <property type="entry name" value="Shadow ORF (opposite aat)"/>
</dbReference>
<accession>A0A062UKX7</accession>
<evidence type="ECO:0000256" key="1">
    <source>
        <dbReference type="SAM" id="MobiDB-lite"/>
    </source>
</evidence>
<protein>
    <submittedName>
        <fullName evidence="2">Uncharacterized protein</fullName>
    </submittedName>
</protein>
<dbReference type="AlphaFoldDB" id="A0A062UKX7"/>
<feature type="region of interest" description="Disordered" evidence="1">
    <location>
        <begin position="1"/>
        <end position="21"/>
    </location>
</feature>
<organism evidence="2 3">
    <name type="scientific">Hyphomonas beringensis</name>
    <dbReference type="NCBI Taxonomy" id="1280946"/>
    <lineage>
        <taxon>Bacteria</taxon>
        <taxon>Pseudomonadati</taxon>
        <taxon>Pseudomonadota</taxon>
        <taxon>Alphaproteobacteria</taxon>
        <taxon>Hyphomonadales</taxon>
        <taxon>Hyphomonadaceae</taxon>
        <taxon>Hyphomonas</taxon>
    </lineage>
</organism>
<sequence length="137" mass="14645">MHQCDLGGVGRAGKHTLPKERAADRDAIKAANKIFAVPALDGVGVPLTMQGAVQVQDWGVDPCALASCRALGAHFHDARKGLVSGDSERILLHGPGKPLWHMKALERDDPAHVRINQEKVRIIASISHREDATPVAG</sequence>
<comment type="caution">
    <text evidence="2">The sequence shown here is derived from an EMBL/GenBank/DDBJ whole genome shotgun (WGS) entry which is preliminary data.</text>
</comment>
<dbReference type="STRING" id="1280946.HY29_00355"/>